<evidence type="ECO:0000313" key="2">
    <source>
        <dbReference type="Proteomes" id="UP000009183"/>
    </source>
</evidence>
<dbReference type="PaxDb" id="29760-VIT_16s0013g00640.t01"/>
<reference evidence="2" key="1">
    <citation type="journal article" date="2007" name="Nature">
        <title>The grapevine genome sequence suggests ancestral hexaploidization in major angiosperm phyla.</title>
        <authorList>
            <consortium name="The French-Italian Public Consortium for Grapevine Genome Characterization."/>
            <person name="Jaillon O."/>
            <person name="Aury J.-M."/>
            <person name="Noel B."/>
            <person name="Policriti A."/>
            <person name="Clepet C."/>
            <person name="Casagrande A."/>
            <person name="Choisne N."/>
            <person name="Aubourg S."/>
            <person name="Vitulo N."/>
            <person name="Jubin C."/>
            <person name="Vezzi A."/>
            <person name="Legeai F."/>
            <person name="Hugueney P."/>
            <person name="Dasilva C."/>
            <person name="Horner D."/>
            <person name="Mica E."/>
            <person name="Jublot D."/>
            <person name="Poulain J."/>
            <person name="Bruyere C."/>
            <person name="Billault A."/>
            <person name="Segurens B."/>
            <person name="Gouyvenoux M."/>
            <person name="Ugarte E."/>
            <person name="Cattonaro F."/>
            <person name="Anthouard V."/>
            <person name="Vico V."/>
            <person name="Del Fabbro C."/>
            <person name="Alaux M."/>
            <person name="Di Gaspero G."/>
            <person name="Dumas V."/>
            <person name="Felice N."/>
            <person name="Paillard S."/>
            <person name="Juman I."/>
            <person name="Moroldo M."/>
            <person name="Scalabrin S."/>
            <person name="Canaguier A."/>
            <person name="Le Clainche I."/>
            <person name="Malacrida G."/>
            <person name="Durand E."/>
            <person name="Pesole G."/>
            <person name="Laucou V."/>
            <person name="Chatelet P."/>
            <person name="Merdinoglu D."/>
            <person name="Delledonne M."/>
            <person name="Pezzotti M."/>
            <person name="Lecharny A."/>
            <person name="Scarpelli C."/>
            <person name="Artiguenave F."/>
            <person name="Pe M.E."/>
            <person name="Valle G."/>
            <person name="Morgante M."/>
            <person name="Caboche M."/>
            <person name="Adam-Blondon A.-F."/>
            <person name="Weissenbach J."/>
            <person name="Quetier F."/>
            <person name="Wincker P."/>
        </authorList>
    </citation>
    <scope>NUCLEOTIDE SEQUENCE [LARGE SCALE GENOMIC DNA]</scope>
    <source>
        <strain evidence="2">cv. Pinot noir / PN40024</strain>
    </source>
</reference>
<evidence type="ECO:0000313" key="1">
    <source>
        <dbReference type="EMBL" id="CBI38578.3"/>
    </source>
</evidence>
<gene>
    <name evidence="1" type="ordered locus">VIT_16s0013g00640</name>
</gene>
<dbReference type="InParanoid" id="D7U764"/>
<organism evidence="1 2">
    <name type="scientific">Vitis vinifera</name>
    <name type="common">Grape</name>
    <dbReference type="NCBI Taxonomy" id="29760"/>
    <lineage>
        <taxon>Eukaryota</taxon>
        <taxon>Viridiplantae</taxon>
        <taxon>Streptophyta</taxon>
        <taxon>Embryophyta</taxon>
        <taxon>Tracheophyta</taxon>
        <taxon>Spermatophyta</taxon>
        <taxon>Magnoliopsida</taxon>
        <taxon>eudicotyledons</taxon>
        <taxon>Gunneridae</taxon>
        <taxon>Pentapetalae</taxon>
        <taxon>rosids</taxon>
        <taxon>Vitales</taxon>
        <taxon>Vitaceae</taxon>
        <taxon>Viteae</taxon>
        <taxon>Vitis</taxon>
    </lineage>
</organism>
<proteinExistence type="predicted"/>
<keyword evidence="2" id="KW-1185">Reference proteome</keyword>
<protein>
    <submittedName>
        <fullName evidence="1">Uncharacterized protein</fullName>
    </submittedName>
</protein>
<dbReference type="HOGENOM" id="CLU_2692835_0_0_1"/>
<name>D7U764_VITVI</name>
<dbReference type="AlphaFoldDB" id="D7U764"/>
<dbReference type="Proteomes" id="UP000009183">
    <property type="component" value="Chromosome 16"/>
</dbReference>
<sequence>MNRDQALEFTLLQRHSGKVTYSNLRPYYTTLYTATPYTSFHRKALLLQGQNRIIQSKKGLGRLSPETMKIRFFL</sequence>
<dbReference type="EMBL" id="FN596738">
    <property type="protein sequence ID" value="CBI38578.3"/>
    <property type="molecule type" value="Genomic_DNA"/>
</dbReference>
<accession>D7U764</accession>